<keyword evidence="3" id="KW-1185">Reference proteome</keyword>
<keyword evidence="1" id="KW-0472">Membrane</keyword>
<dbReference type="Pfam" id="PF03597">
    <property type="entry name" value="FixS"/>
    <property type="match status" value="1"/>
</dbReference>
<comment type="caution">
    <text evidence="2">The sequence shown here is derived from an EMBL/GenBank/DDBJ whole genome shotgun (WGS) entry which is preliminary data.</text>
</comment>
<proteinExistence type="predicted"/>
<keyword evidence="1" id="KW-1133">Transmembrane helix</keyword>
<evidence type="ECO:0000256" key="1">
    <source>
        <dbReference type="SAM" id="Phobius"/>
    </source>
</evidence>
<reference evidence="2" key="1">
    <citation type="submission" date="2021-12" db="EMBL/GenBank/DDBJ databases">
        <authorList>
            <person name="Rodrigo-Torres L."/>
            <person name="Arahal R. D."/>
            <person name="Lucena T."/>
        </authorList>
    </citation>
    <scope>NUCLEOTIDE SEQUENCE</scope>
    <source>
        <strain evidence="2">CECT 8858</strain>
    </source>
</reference>
<name>A0ABM9AQE4_9BACT</name>
<dbReference type="NCBIfam" id="TIGR00847">
    <property type="entry name" value="ccoS"/>
    <property type="match status" value="1"/>
</dbReference>
<evidence type="ECO:0000313" key="2">
    <source>
        <dbReference type="EMBL" id="CAH0995494.1"/>
    </source>
</evidence>
<evidence type="ECO:0008006" key="4">
    <source>
        <dbReference type="Google" id="ProtNLM"/>
    </source>
</evidence>
<sequence>MTVIIFLAIAALAVAIGFLGAFIWATKDGQYDDTYTPSVRMLFDSVEKKSEPKIEAEKGV</sequence>
<feature type="transmembrane region" description="Helical" evidence="1">
    <location>
        <begin position="6"/>
        <end position="25"/>
    </location>
</feature>
<evidence type="ECO:0000313" key="3">
    <source>
        <dbReference type="Proteomes" id="UP000837932"/>
    </source>
</evidence>
<gene>
    <name evidence="2" type="ORF">EMA8858_01617</name>
</gene>
<dbReference type="EMBL" id="CAKLPY010000001">
    <property type="protein sequence ID" value="CAH0995494.1"/>
    <property type="molecule type" value="Genomic_DNA"/>
</dbReference>
<organism evidence="2 3">
    <name type="scientific">Emticicia aquatica</name>
    <dbReference type="NCBI Taxonomy" id="1681835"/>
    <lineage>
        <taxon>Bacteria</taxon>
        <taxon>Pseudomonadati</taxon>
        <taxon>Bacteroidota</taxon>
        <taxon>Cytophagia</taxon>
        <taxon>Cytophagales</taxon>
        <taxon>Leadbetterellaceae</taxon>
        <taxon>Emticicia</taxon>
    </lineage>
</organism>
<keyword evidence="1" id="KW-0812">Transmembrane</keyword>
<protein>
    <recommendedName>
        <fullName evidence="4">Cbb3-type cytochrome oxidase assembly protein CcoS</fullName>
    </recommendedName>
</protein>
<dbReference type="Proteomes" id="UP000837932">
    <property type="component" value="Unassembled WGS sequence"/>
</dbReference>
<accession>A0ABM9AQE4</accession>
<dbReference type="InterPro" id="IPR004714">
    <property type="entry name" value="Cyt_oxidase_maturation_cbb3"/>
</dbReference>
<dbReference type="RefSeq" id="WP_238806044.1">
    <property type="nucleotide sequence ID" value="NZ_CAKLPY010000001.1"/>
</dbReference>